<keyword evidence="18" id="KW-1185">Reference proteome</keyword>
<dbReference type="Gene3D" id="3.40.50.2300">
    <property type="match status" value="2"/>
</dbReference>
<keyword evidence="11" id="KW-1133">Transmembrane helix</keyword>
<dbReference type="PANTHER" id="PTHR45339:SF1">
    <property type="entry name" value="HYBRID SIGNAL TRANSDUCTION HISTIDINE KINASE J"/>
    <property type="match status" value="1"/>
</dbReference>
<evidence type="ECO:0000259" key="16">
    <source>
        <dbReference type="PROSITE" id="PS50110"/>
    </source>
</evidence>
<dbReference type="CDD" id="cd16922">
    <property type="entry name" value="HATPase_EvgS-ArcB-TorS-like"/>
    <property type="match status" value="1"/>
</dbReference>
<dbReference type="SMART" id="SM00388">
    <property type="entry name" value="HisKA"/>
    <property type="match status" value="1"/>
</dbReference>
<dbReference type="InterPro" id="IPR003594">
    <property type="entry name" value="HATPase_dom"/>
</dbReference>
<dbReference type="PROSITE" id="PS50109">
    <property type="entry name" value="HIS_KIN"/>
    <property type="match status" value="1"/>
</dbReference>
<dbReference type="EMBL" id="SODV01000002">
    <property type="protein sequence ID" value="TDW97259.1"/>
    <property type="molecule type" value="Genomic_DNA"/>
</dbReference>
<reference evidence="17 18" key="1">
    <citation type="submission" date="2019-03" db="EMBL/GenBank/DDBJ databases">
        <title>Genomic Encyclopedia of Type Strains, Phase IV (KMG-IV): sequencing the most valuable type-strain genomes for metagenomic binning, comparative biology and taxonomic classification.</title>
        <authorList>
            <person name="Goeker M."/>
        </authorList>
    </citation>
    <scope>NUCLEOTIDE SEQUENCE [LARGE SCALE GENOMIC DNA]</scope>
    <source>
        <strain evidence="17 18">DSM 100059</strain>
    </source>
</reference>
<organism evidence="17 18">
    <name type="scientific">Dinghuibacter silviterrae</name>
    <dbReference type="NCBI Taxonomy" id="1539049"/>
    <lineage>
        <taxon>Bacteria</taxon>
        <taxon>Pseudomonadati</taxon>
        <taxon>Bacteroidota</taxon>
        <taxon>Chitinophagia</taxon>
        <taxon>Chitinophagales</taxon>
        <taxon>Chitinophagaceae</taxon>
        <taxon>Dinghuibacter</taxon>
    </lineage>
</organism>
<evidence type="ECO:0000256" key="11">
    <source>
        <dbReference type="ARBA" id="ARBA00022989"/>
    </source>
</evidence>
<evidence type="ECO:0000256" key="6">
    <source>
        <dbReference type="ARBA" id="ARBA00022679"/>
    </source>
</evidence>
<feature type="domain" description="Histidine kinase" evidence="15">
    <location>
        <begin position="863"/>
        <end position="1083"/>
    </location>
</feature>
<keyword evidence="8" id="KW-0547">Nucleotide-binding</keyword>
<dbReference type="InterPro" id="IPR004358">
    <property type="entry name" value="Sig_transdc_His_kin-like_C"/>
</dbReference>
<evidence type="ECO:0000256" key="10">
    <source>
        <dbReference type="ARBA" id="ARBA00022840"/>
    </source>
</evidence>
<keyword evidence="9 17" id="KW-0418">Kinase</keyword>
<sequence>MSLRPSILCLTLSLVFFGTSALGQYHRVKFRRLGTANGLSQSNVTCILQGKRGFIYLGTKDGVNRWDGYQFISFKNDPADSNSLPNNFVKGLLGSPDGRPWVATWGGGICRFDPLNGKFTPYNRGKSPADRIPDNFINCVASNGGHSVWIGTENHGAYLVQDGRTLTHLGEDNVTCILRDDKGTVWLGSAQGGLERYDPSTGKMTWFRHREGDTTTLAGNYVRALFQDSGHRLWIGTGGGGLDLWQPEQETFRHYQHTERPGSLSNNMVFSIGEDRDHVLWVGTENGGLNLLAPGADTFTGLVEDDMDTYSLSSNSIYSILQDKDGNMWVGTFSGGVNEFNWDTRQFLLYRRETDPSSLSSNNVLDFLGTPGKIWIGTDGGGLDIFDEKTDRFQAIQYHPRDPHSISSDYVACVLEDRKGQIWTGTVANGLTVFDRNGRFLRNFHNNPLDAGSLSSDNISTLALDADGSIWIASYGTGLDRFDEATGKFEHFRHDASLPVTQSLSGNGIQKLMTDDQGLLWIGTFDKGLDVWNKKTRTFLHYTHDTARNSLSNNAVNDLREDHLGNIWIATNYGLDRWDRKTGRFKVFLAKDGLGGNIIHAVLEDSQGHLWLSTDKGISFFDLVSGTARNYSAAFGIQPGEFIAHSAWKAADGKLYFGGTGGFTAFYPDSLRNNPFDPPLVLTKFSLFNKEISLDSGGTEVYHIQESGDDAITLPFDHSVLTFEFASLNYTTGDRKRYMYRLEGFEKNWNDAGLRHSVTYTNLDPGHYVFEVKGLNNSGAWSDKPLTVKLEVLPPWWDTWWFRTIGILAGVALIYGIIALRVRIIRQQKEALENQVGERTDQLAQAIKKEREANEAKSIFLAMMSHEIRTPLNGIIGMSSLLSESDLSKEQQDFVATIQHSGETLLSVINDILDFSKIEAGHMELEDREFSLEVCVEEVLELFGPRAAEAGIDLVCDIDDDVPPVIRGDMIRLRQVLTNLVSNAVKFTRKGEVFLHVGVARSGDPVELVFTVRDTGIGIPDEKLHRLFKAFSQVDASTTRQYGGTGLGLVICEKLVTLMGGTIGVKSKEDIGTEFRFTIRTRRAASGFPARQPSQPPSLKGKTVLVIDDNATNLQILDKQLSKWGMTVATVSSGTDALALAHDGHRFDLVLTDLHMPVMNGKEVGAAMTGVLPGTPVILLSSTADDIYPQKENPFRAVLHKPVRQTLLLAAVQDALQPGKKMETPQHRKQLDPAFAKEHPLRILVAEDNPVNQKLVEHILQKLGYAPDKAFNGREAVDKSATDTYDVILMDVSMPEVDGLQATRFIRERGGQQPVIIAMTANAMEGDRQICLDAGMNDYVSKPIQLDQLLQSLKRWSTSA</sequence>
<dbReference type="InterPro" id="IPR036097">
    <property type="entry name" value="HisK_dim/P_sf"/>
</dbReference>
<gene>
    <name evidence="17" type="ORF">EDB95_5106</name>
</gene>
<evidence type="ECO:0000259" key="15">
    <source>
        <dbReference type="PROSITE" id="PS50109"/>
    </source>
</evidence>
<evidence type="ECO:0000313" key="17">
    <source>
        <dbReference type="EMBL" id="TDW97259.1"/>
    </source>
</evidence>
<evidence type="ECO:0000256" key="5">
    <source>
        <dbReference type="ARBA" id="ARBA00022553"/>
    </source>
</evidence>
<dbReference type="FunFam" id="2.60.40.10:FF:000791">
    <property type="entry name" value="Two-component system sensor histidine kinase/response regulator"/>
    <property type="match status" value="1"/>
</dbReference>
<name>A0A4R8DHQ5_9BACT</name>
<keyword evidence="6" id="KW-0808">Transferase</keyword>
<dbReference type="PANTHER" id="PTHR45339">
    <property type="entry name" value="HYBRID SIGNAL TRANSDUCTION HISTIDINE KINASE J"/>
    <property type="match status" value="1"/>
</dbReference>
<evidence type="ECO:0000256" key="12">
    <source>
        <dbReference type="ARBA" id="ARBA00023012"/>
    </source>
</evidence>
<evidence type="ECO:0000256" key="9">
    <source>
        <dbReference type="ARBA" id="ARBA00022777"/>
    </source>
</evidence>
<dbReference type="EC" id="2.7.13.3" evidence="3"/>
<keyword evidence="13" id="KW-0472">Membrane</keyword>
<keyword evidence="7" id="KW-0812">Transmembrane</keyword>
<dbReference type="SUPFAM" id="SSF52172">
    <property type="entry name" value="CheY-like"/>
    <property type="match status" value="2"/>
</dbReference>
<dbReference type="Pfam" id="PF02518">
    <property type="entry name" value="HATPase_c"/>
    <property type="match status" value="1"/>
</dbReference>
<protein>
    <recommendedName>
        <fullName evidence="3">histidine kinase</fullName>
        <ecNumber evidence="3">2.7.13.3</ecNumber>
    </recommendedName>
</protein>
<dbReference type="InterPro" id="IPR003661">
    <property type="entry name" value="HisK_dim/P_dom"/>
</dbReference>
<dbReference type="Gene3D" id="2.60.40.10">
    <property type="entry name" value="Immunoglobulins"/>
    <property type="match status" value="1"/>
</dbReference>
<dbReference type="Pfam" id="PF00072">
    <property type="entry name" value="Response_reg"/>
    <property type="match status" value="2"/>
</dbReference>
<feature type="modified residue" description="4-aspartylphosphate" evidence="14">
    <location>
        <position position="1153"/>
    </location>
</feature>
<evidence type="ECO:0000256" key="13">
    <source>
        <dbReference type="ARBA" id="ARBA00023136"/>
    </source>
</evidence>
<dbReference type="GO" id="GO:0000155">
    <property type="term" value="F:phosphorelay sensor kinase activity"/>
    <property type="evidence" value="ECO:0007669"/>
    <property type="project" value="InterPro"/>
</dbReference>
<dbReference type="PROSITE" id="PS50110">
    <property type="entry name" value="RESPONSE_REGULATORY"/>
    <property type="match status" value="2"/>
</dbReference>
<dbReference type="SMART" id="SM00387">
    <property type="entry name" value="HATPase_c"/>
    <property type="match status" value="1"/>
</dbReference>
<evidence type="ECO:0000256" key="1">
    <source>
        <dbReference type="ARBA" id="ARBA00000085"/>
    </source>
</evidence>
<dbReference type="Pfam" id="PF07495">
    <property type="entry name" value="Y_Y_Y"/>
    <property type="match status" value="1"/>
</dbReference>
<evidence type="ECO:0000256" key="7">
    <source>
        <dbReference type="ARBA" id="ARBA00022692"/>
    </source>
</evidence>
<dbReference type="CDD" id="cd00156">
    <property type="entry name" value="REC"/>
    <property type="match status" value="1"/>
</dbReference>
<dbReference type="Gene3D" id="1.10.287.130">
    <property type="match status" value="1"/>
</dbReference>
<keyword evidence="12" id="KW-0902">Two-component regulatory system</keyword>
<evidence type="ECO:0000256" key="2">
    <source>
        <dbReference type="ARBA" id="ARBA00004651"/>
    </source>
</evidence>
<dbReference type="Proteomes" id="UP000294498">
    <property type="component" value="Unassembled WGS sequence"/>
</dbReference>
<dbReference type="InterPro" id="IPR005467">
    <property type="entry name" value="His_kinase_dom"/>
</dbReference>
<dbReference type="Gene3D" id="2.130.10.10">
    <property type="entry name" value="YVTN repeat-like/Quinoprotein amine dehydrogenase"/>
    <property type="match status" value="3"/>
</dbReference>
<dbReference type="InterPro" id="IPR001789">
    <property type="entry name" value="Sig_transdc_resp-reg_receiver"/>
</dbReference>
<dbReference type="Pfam" id="PF07494">
    <property type="entry name" value="Reg_prop"/>
    <property type="match status" value="8"/>
</dbReference>
<comment type="subcellular location">
    <subcellularLocation>
        <location evidence="2">Cell membrane</location>
        <topology evidence="2">Multi-pass membrane protein</topology>
    </subcellularLocation>
</comment>
<dbReference type="Pfam" id="PF00512">
    <property type="entry name" value="HisKA"/>
    <property type="match status" value="1"/>
</dbReference>
<dbReference type="PRINTS" id="PR00344">
    <property type="entry name" value="BCTRLSENSOR"/>
</dbReference>
<dbReference type="InterPro" id="IPR013783">
    <property type="entry name" value="Ig-like_fold"/>
</dbReference>
<dbReference type="SMART" id="SM00448">
    <property type="entry name" value="REC"/>
    <property type="match status" value="2"/>
</dbReference>
<evidence type="ECO:0000256" key="3">
    <source>
        <dbReference type="ARBA" id="ARBA00012438"/>
    </source>
</evidence>
<feature type="modified residue" description="4-aspartylphosphate" evidence="14">
    <location>
        <position position="1291"/>
    </location>
</feature>
<keyword evidence="4" id="KW-1003">Cell membrane</keyword>
<dbReference type="InterPro" id="IPR011123">
    <property type="entry name" value="Y_Y_Y"/>
</dbReference>
<dbReference type="SUPFAM" id="SSF47384">
    <property type="entry name" value="Homodimeric domain of signal transducing histidine kinase"/>
    <property type="match status" value="1"/>
</dbReference>
<comment type="catalytic activity">
    <reaction evidence="1">
        <text>ATP + protein L-histidine = ADP + protein N-phospho-L-histidine.</text>
        <dbReference type="EC" id="2.7.13.3"/>
    </reaction>
</comment>
<dbReference type="CDD" id="cd00082">
    <property type="entry name" value="HisKA"/>
    <property type="match status" value="1"/>
</dbReference>
<feature type="domain" description="Response regulatory" evidence="16">
    <location>
        <begin position="1103"/>
        <end position="1216"/>
    </location>
</feature>
<dbReference type="FunFam" id="1.10.287.130:FF:000003">
    <property type="entry name" value="Histidine kinase"/>
    <property type="match status" value="1"/>
</dbReference>
<dbReference type="Gene3D" id="3.30.565.10">
    <property type="entry name" value="Histidine kinase-like ATPase, C-terminal domain"/>
    <property type="match status" value="1"/>
</dbReference>
<evidence type="ECO:0000256" key="8">
    <source>
        <dbReference type="ARBA" id="ARBA00022741"/>
    </source>
</evidence>
<dbReference type="SUPFAM" id="SSF63829">
    <property type="entry name" value="Calcium-dependent phosphotriesterase"/>
    <property type="match status" value="3"/>
</dbReference>
<dbReference type="InterPro" id="IPR036890">
    <property type="entry name" value="HATPase_C_sf"/>
</dbReference>
<proteinExistence type="predicted"/>
<accession>A0A4R8DHQ5</accession>
<dbReference type="CDD" id="cd17546">
    <property type="entry name" value="REC_hyHK_CKI1_RcsC-like"/>
    <property type="match status" value="1"/>
</dbReference>
<evidence type="ECO:0000256" key="4">
    <source>
        <dbReference type="ARBA" id="ARBA00022475"/>
    </source>
</evidence>
<dbReference type="InterPro" id="IPR011110">
    <property type="entry name" value="Reg_prop"/>
</dbReference>
<feature type="domain" description="Response regulatory" evidence="16">
    <location>
        <begin position="1242"/>
        <end position="1357"/>
    </location>
</feature>
<evidence type="ECO:0000256" key="14">
    <source>
        <dbReference type="PROSITE-ProRule" id="PRU00169"/>
    </source>
</evidence>
<keyword evidence="10" id="KW-0067">ATP-binding</keyword>
<comment type="caution">
    <text evidence="17">The sequence shown here is derived from an EMBL/GenBank/DDBJ whole genome shotgun (WGS) entry which is preliminary data.</text>
</comment>
<dbReference type="FunFam" id="3.30.565.10:FF:000010">
    <property type="entry name" value="Sensor histidine kinase RcsC"/>
    <property type="match status" value="1"/>
</dbReference>
<dbReference type="SUPFAM" id="SSF55874">
    <property type="entry name" value="ATPase domain of HSP90 chaperone/DNA topoisomerase II/histidine kinase"/>
    <property type="match status" value="1"/>
</dbReference>
<keyword evidence="5 14" id="KW-0597">Phosphoprotein</keyword>
<dbReference type="InterPro" id="IPR011006">
    <property type="entry name" value="CheY-like_superfamily"/>
</dbReference>
<evidence type="ECO:0000313" key="18">
    <source>
        <dbReference type="Proteomes" id="UP000294498"/>
    </source>
</evidence>
<dbReference type="GO" id="GO:0005886">
    <property type="term" value="C:plasma membrane"/>
    <property type="evidence" value="ECO:0007669"/>
    <property type="project" value="UniProtKB-SubCell"/>
</dbReference>
<dbReference type="InterPro" id="IPR015943">
    <property type="entry name" value="WD40/YVTN_repeat-like_dom_sf"/>
</dbReference>
<dbReference type="GO" id="GO:0005524">
    <property type="term" value="F:ATP binding"/>
    <property type="evidence" value="ECO:0007669"/>
    <property type="project" value="UniProtKB-KW"/>
</dbReference>